<feature type="compositionally biased region" description="Polar residues" evidence="8">
    <location>
        <begin position="964"/>
        <end position="989"/>
    </location>
</feature>
<sequence length="1485" mass="157434">MAAAATEAGNESCHGMQMTKESAIGAATTQSTTSNTAPNTNRTVITGSEEAATVATGATPSTASTISTAPAADGNSGDDDDATMQTASVSPAMSFDTGDDEFVVASTAETATTGSDFGSGLTVAASPTAATNGGIIQPSDPDITVAMPQWKKELIQRRKANIARTIGANQLGACSMKGTSNSSTTTMAGGTAPGTLLSPTSPVLSIAKNFCNDSISARGNGVASNSGHSIGVNNGVNARTPDIIQHDASSGGHYTACSLQQQHQQQLPCVDNNNSSQVAVPGPIFAKPKTSFTGVGTGSGSEGSKCTNGGKATTTATTRGSGTCLTTSQQNESSRPTFSGRQSQSQSQQQSDSVVSQVSSSSSIPSQLHSRLDVERSAGESSSQSLSPPQPQSEPCNFAATGTPSFIKNPYVNKSTNKFSKYKSSSVKSSANANSVPPNGINNSAKSSSPSSVTSASTSGSSRKMVAAQELSDTNDTFDDFDPSEELQYGPGIVSKLRCRYLSLALRQSAGKQRPALDNLRRATSLNNLLDDDDRGSNSSCTTATDHTASSAHVSDRPNSENMGKSPDEFVATFQKNLKVSDKQRSWHTKRGNDSLKRARSVEALLVYGDKAWENDGSTVTSNGIPVQMRYSYMQPVEPAKSDISSIGSSTEVTIEDKIISVRERSALNEKPPKKISPFMDETERPPPDVVKQTLKIFEASANRRGRGLSRNNNCNGEVATKVRNYKSIISQEKPPIIFPKPPLSPKKNFRKPSTPPGSLDIVPVKRISNNQQQTTVNNSFCNNANNKKSPTSGQLGSPTSSISKKFASELDAAPIVDSQPSVTAIGTTAEPKIGSPPIPSARTNIPFRHSSKNESTPIRSNSNGDGSQSPQTPDIIPRKIFESGPNFGAVDSPVTQLTKQIERLKIESPMVPQPAPETPMSPTVGGLSPIAKLPQKSKPSSESEEDDDDLDGETPTKRISKSALENISKAGTTQQFNFSSVNKSSHIGSKSPLPTAVTPAVNGSSNATTTASAHLATITAAASAKQVGVIRPLIAEPKQQQQQQPDSSKLKQSSPNATPATPDFTSHTDEIATAKARDNLVISNLSQQQQQQQQQVQQSPDNITNNLSSKTNNSFSNNNSNSSIKTSIDADPVPAPSTVLQPPRPTLTSREIEKNLINTKKNEEANLLEAANNSDNGVKWQFAKKKPRSAGAAQQQQQATQNTMIFNFKDRKEVPDYIENDGLLFRRKRELPKPNESGFVLLGDLSLETSTDPDDEWTMGPPSPCDVEFENANIIIDGKSSIRIRSRDVSLRVQFDDTLTSTFEYPSESSFFDDPLTDNANIPDNMGHIVTANTTATSTTAVAANSATTEEIIKNPGQKLLGSMSLGSAPLGSYIPMKAQINTHFELGVTRSPDTDDEFRKHSNNTIASKTTTTTTNGNSSDNETTALLKTTNASCNSNGVDYILNGSSGCNNDEPESLQYLKPATDDLTVAYSEGTQKTDLLY</sequence>
<feature type="compositionally biased region" description="Polar residues" evidence="8">
    <location>
        <begin position="854"/>
        <end position="873"/>
    </location>
</feature>
<feature type="compositionally biased region" description="Low complexity" evidence="8">
    <location>
        <begin position="1038"/>
        <end position="1056"/>
    </location>
</feature>
<feature type="compositionally biased region" description="Low complexity" evidence="8">
    <location>
        <begin position="1088"/>
        <end position="1128"/>
    </location>
</feature>
<reference evidence="9 10" key="1">
    <citation type="submission" date="2020-11" db="EMBL/GenBank/DDBJ databases">
        <authorList>
            <person name="Wallbank WR R."/>
            <person name="Pardo Diaz C."/>
            <person name="Kozak K."/>
            <person name="Martin S."/>
            <person name="Jiggins C."/>
            <person name="Moest M."/>
            <person name="Warren A I."/>
            <person name="Generalovic N T."/>
            <person name="Byers J.R.P. K."/>
            <person name="Montejo-Kovacevich G."/>
            <person name="Yen C E."/>
        </authorList>
    </citation>
    <scope>NUCLEOTIDE SEQUENCE [LARGE SCALE GENOMIC DNA]</scope>
</reference>
<feature type="compositionally biased region" description="Low complexity" evidence="8">
    <location>
        <begin position="26"/>
        <end position="43"/>
    </location>
</feature>
<feature type="region of interest" description="Disordered" evidence="8">
    <location>
        <begin position="737"/>
        <end position="764"/>
    </location>
</feature>
<feature type="compositionally biased region" description="Low complexity" evidence="8">
    <location>
        <begin position="302"/>
        <end position="328"/>
    </location>
</feature>
<keyword evidence="4" id="KW-0256">Endoplasmic reticulum</keyword>
<feature type="compositionally biased region" description="Acidic residues" evidence="8">
    <location>
        <begin position="943"/>
        <end position="953"/>
    </location>
</feature>
<feature type="compositionally biased region" description="Polar residues" evidence="8">
    <location>
        <begin position="788"/>
        <end position="801"/>
    </location>
</feature>
<dbReference type="GO" id="GO:0031965">
    <property type="term" value="C:nuclear membrane"/>
    <property type="evidence" value="ECO:0007669"/>
    <property type="project" value="UniProtKB-SubCell"/>
</dbReference>
<evidence type="ECO:0000256" key="7">
    <source>
        <dbReference type="ARBA" id="ARBA00023242"/>
    </source>
</evidence>
<evidence type="ECO:0000256" key="2">
    <source>
        <dbReference type="ARBA" id="ARBA00004269"/>
    </source>
</evidence>
<evidence type="ECO:0000313" key="9">
    <source>
        <dbReference type="EMBL" id="CAD7087021.1"/>
    </source>
</evidence>
<dbReference type="GO" id="GO:0030867">
    <property type="term" value="C:rough endoplasmic reticulum membrane"/>
    <property type="evidence" value="ECO:0007669"/>
    <property type="project" value="UniProtKB-SubCell"/>
</dbReference>
<gene>
    <name evidence="9" type="ORF">HERILL_LOCUS9751</name>
</gene>
<feature type="region of interest" description="Disordered" evidence="8">
    <location>
        <begin position="1405"/>
        <end position="1424"/>
    </location>
</feature>
<feature type="compositionally biased region" description="Low complexity" evidence="8">
    <location>
        <begin position="777"/>
        <end position="787"/>
    </location>
</feature>
<dbReference type="InParanoid" id="A0A7R8UU01"/>
<dbReference type="GO" id="GO:0023041">
    <property type="term" value="P:neuronal signal transduction"/>
    <property type="evidence" value="ECO:0007669"/>
    <property type="project" value="InterPro"/>
</dbReference>
<dbReference type="GO" id="GO:0006935">
    <property type="term" value="P:chemotaxis"/>
    <property type="evidence" value="ECO:0007669"/>
    <property type="project" value="TreeGrafter"/>
</dbReference>
<evidence type="ECO:0000313" key="10">
    <source>
        <dbReference type="Proteomes" id="UP000594454"/>
    </source>
</evidence>
<feature type="region of interest" description="Disordered" evidence="8">
    <location>
        <begin position="428"/>
        <end position="466"/>
    </location>
</feature>
<dbReference type="GO" id="GO:0008017">
    <property type="term" value="F:microtubule binding"/>
    <property type="evidence" value="ECO:0007669"/>
    <property type="project" value="TreeGrafter"/>
</dbReference>
<comment type="subcellular location">
    <subcellularLocation>
        <location evidence="1">Nucleus membrane</location>
        <topology evidence="1">Multi-pass membrane protein</topology>
    </subcellularLocation>
    <subcellularLocation>
        <location evidence="2">Rough endoplasmic reticulum membrane</location>
        <topology evidence="2">Multi-pass membrane protein</topology>
    </subcellularLocation>
</comment>
<feature type="region of interest" description="Disordered" evidence="8">
    <location>
        <begin position="908"/>
        <end position="1002"/>
    </location>
</feature>
<feature type="region of interest" description="Disordered" evidence="8">
    <location>
        <begin position="1038"/>
        <end position="1066"/>
    </location>
</feature>
<protein>
    <submittedName>
        <fullName evidence="9">Uncharacterized protein</fullName>
    </submittedName>
</protein>
<feature type="compositionally biased region" description="Polar residues" evidence="8">
    <location>
        <begin position="400"/>
        <end position="412"/>
    </location>
</feature>
<name>A0A7R8UU01_HERIL</name>
<proteinExistence type="predicted"/>
<feature type="region of interest" description="Disordered" evidence="8">
    <location>
        <begin position="777"/>
        <end position="801"/>
    </location>
</feature>
<accession>A0A7R8UU01</accession>
<dbReference type="OrthoDB" id="6517071at2759"/>
<evidence type="ECO:0000256" key="4">
    <source>
        <dbReference type="ARBA" id="ARBA00022824"/>
    </source>
</evidence>
<evidence type="ECO:0000256" key="6">
    <source>
        <dbReference type="ARBA" id="ARBA00023136"/>
    </source>
</evidence>
<evidence type="ECO:0000256" key="8">
    <source>
        <dbReference type="SAM" id="MobiDB-lite"/>
    </source>
</evidence>
<feature type="region of interest" description="Disordered" evidence="8">
    <location>
        <begin position="1085"/>
        <end position="1151"/>
    </location>
</feature>
<feature type="region of interest" description="Disordered" evidence="8">
    <location>
        <begin position="1"/>
        <end position="84"/>
    </location>
</feature>
<feature type="region of interest" description="Disordered" evidence="8">
    <location>
        <begin position="822"/>
        <end position="893"/>
    </location>
</feature>
<keyword evidence="3" id="KW-0812">Transmembrane</keyword>
<dbReference type="Proteomes" id="UP000594454">
    <property type="component" value="Chromosome 4"/>
</dbReference>
<evidence type="ECO:0000256" key="3">
    <source>
        <dbReference type="ARBA" id="ARBA00022692"/>
    </source>
</evidence>
<keyword evidence="10" id="KW-1185">Reference proteome</keyword>
<keyword evidence="7" id="KW-0539">Nucleus</keyword>
<feature type="compositionally biased region" description="Low complexity" evidence="8">
    <location>
        <begin position="342"/>
        <end position="367"/>
    </location>
</feature>
<dbReference type="PANTHER" id="PTHR13289">
    <property type="entry name" value="PROTEIN PHOSPHATASE 1-BINDING PROTEIN BIFOCAL"/>
    <property type="match status" value="1"/>
</dbReference>
<evidence type="ECO:0000256" key="1">
    <source>
        <dbReference type="ARBA" id="ARBA00004232"/>
    </source>
</evidence>
<feature type="region of interest" description="Disordered" evidence="8">
    <location>
        <begin position="286"/>
        <end position="412"/>
    </location>
</feature>
<feature type="compositionally biased region" description="Polar residues" evidence="8">
    <location>
        <begin position="329"/>
        <end position="341"/>
    </location>
</feature>
<dbReference type="EMBL" id="LR899012">
    <property type="protein sequence ID" value="CAD7087021.1"/>
    <property type="molecule type" value="Genomic_DNA"/>
</dbReference>
<dbReference type="InterPro" id="IPR019130">
    <property type="entry name" value="Macoilin"/>
</dbReference>
<feature type="compositionally biased region" description="Low complexity" evidence="8">
    <location>
        <begin position="51"/>
        <end position="75"/>
    </location>
</feature>
<keyword evidence="5" id="KW-1133">Transmembrane helix</keyword>
<evidence type="ECO:0000256" key="5">
    <source>
        <dbReference type="ARBA" id="ARBA00022989"/>
    </source>
</evidence>
<keyword evidence="6" id="KW-0472">Membrane</keyword>
<feature type="compositionally biased region" description="Low complexity" evidence="8">
    <location>
        <begin position="444"/>
        <end position="462"/>
    </location>
</feature>
<feature type="compositionally biased region" description="Low complexity" evidence="8">
    <location>
        <begin position="539"/>
        <end position="552"/>
    </location>
</feature>
<dbReference type="PANTHER" id="PTHR13289:SF3">
    <property type="entry name" value="BIFOCAL, ISOFORM F"/>
    <property type="match status" value="1"/>
</dbReference>
<dbReference type="FunCoup" id="A0A7R8UU01">
    <property type="interactions" value="132"/>
</dbReference>
<feature type="compositionally biased region" description="Polar residues" evidence="8">
    <location>
        <begin position="1057"/>
        <end position="1066"/>
    </location>
</feature>
<organism evidence="9 10">
    <name type="scientific">Hermetia illucens</name>
    <name type="common">Black soldier fly</name>
    <dbReference type="NCBI Taxonomy" id="343691"/>
    <lineage>
        <taxon>Eukaryota</taxon>
        <taxon>Metazoa</taxon>
        <taxon>Ecdysozoa</taxon>
        <taxon>Arthropoda</taxon>
        <taxon>Hexapoda</taxon>
        <taxon>Insecta</taxon>
        <taxon>Pterygota</taxon>
        <taxon>Neoptera</taxon>
        <taxon>Endopterygota</taxon>
        <taxon>Diptera</taxon>
        <taxon>Brachycera</taxon>
        <taxon>Stratiomyomorpha</taxon>
        <taxon>Stratiomyidae</taxon>
        <taxon>Hermetiinae</taxon>
        <taxon>Hermetia</taxon>
    </lineage>
</organism>
<feature type="region of interest" description="Disordered" evidence="8">
    <location>
        <begin position="528"/>
        <end position="567"/>
    </location>
</feature>